<reference evidence="2" key="1">
    <citation type="submission" date="2017-02" db="EMBL/GenBank/DDBJ databases">
        <authorList>
            <person name="Varghese N."/>
            <person name="Submissions S."/>
        </authorList>
    </citation>
    <scope>NUCLEOTIDE SEQUENCE [LARGE SCALE GENOMIC DNA]</scope>
    <source>
        <strain evidence="2">DSM 22224</strain>
    </source>
</reference>
<dbReference type="Proteomes" id="UP000190367">
    <property type="component" value="Unassembled WGS sequence"/>
</dbReference>
<evidence type="ECO:0000313" key="1">
    <source>
        <dbReference type="EMBL" id="SKA41765.1"/>
    </source>
</evidence>
<dbReference type="AlphaFoldDB" id="A0A1T4TMR0"/>
<protein>
    <submittedName>
        <fullName evidence="1">Uncharacterized protein</fullName>
    </submittedName>
</protein>
<organism evidence="1 2">
    <name type="scientific">Chitinophaga eiseniae</name>
    <dbReference type="NCBI Taxonomy" id="634771"/>
    <lineage>
        <taxon>Bacteria</taxon>
        <taxon>Pseudomonadati</taxon>
        <taxon>Bacteroidota</taxon>
        <taxon>Chitinophagia</taxon>
        <taxon>Chitinophagales</taxon>
        <taxon>Chitinophagaceae</taxon>
        <taxon>Chitinophaga</taxon>
    </lineage>
</organism>
<dbReference type="RefSeq" id="WP_078672303.1">
    <property type="nucleotide sequence ID" value="NZ_FUWZ01000005.1"/>
</dbReference>
<dbReference type="EMBL" id="FUWZ01000005">
    <property type="protein sequence ID" value="SKA41765.1"/>
    <property type="molecule type" value="Genomic_DNA"/>
</dbReference>
<dbReference type="STRING" id="634771.SAMN04488128_105512"/>
<proteinExistence type="predicted"/>
<gene>
    <name evidence="1" type="ORF">SAMN04488128_105512</name>
</gene>
<sequence length="80" mass="8633">MKGPLLLENKGIRTAEWFIPPFHVQEGELVILNLKNPIHGTAVQDFFVNLITGKTTHSDNSTSSVDLCALVPAVLAPPAV</sequence>
<keyword evidence="2" id="KW-1185">Reference proteome</keyword>
<dbReference type="OrthoDB" id="790721at2"/>
<evidence type="ECO:0000313" key="2">
    <source>
        <dbReference type="Proteomes" id="UP000190367"/>
    </source>
</evidence>
<accession>A0A1T4TMR0</accession>
<name>A0A1T4TMR0_9BACT</name>